<organism evidence="2 3">
    <name type="scientific">Mycobacterium gallinarum</name>
    <dbReference type="NCBI Taxonomy" id="39689"/>
    <lineage>
        <taxon>Bacteria</taxon>
        <taxon>Bacillati</taxon>
        <taxon>Actinomycetota</taxon>
        <taxon>Actinomycetes</taxon>
        <taxon>Mycobacteriales</taxon>
        <taxon>Mycobacteriaceae</taxon>
        <taxon>Mycobacterium</taxon>
    </lineage>
</organism>
<accession>A0A9W4B994</accession>
<dbReference type="EMBL" id="AP022602">
    <property type="protein sequence ID" value="BBY96411.1"/>
    <property type="molecule type" value="Genomic_DNA"/>
</dbReference>
<evidence type="ECO:0000313" key="3">
    <source>
        <dbReference type="Proteomes" id="UP000465785"/>
    </source>
</evidence>
<gene>
    <name evidence="2" type="ORF">MGALJ_60800</name>
</gene>
<dbReference type="Proteomes" id="UP000465785">
    <property type="component" value="Plasmid pJCM6399"/>
</dbReference>
<evidence type="ECO:0000256" key="1">
    <source>
        <dbReference type="SAM" id="MobiDB-lite"/>
    </source>
</evidence>
<evidence type="ECO:0000313" key="2">
    <source>
        <dbReference type="EMBL" id="BBY96411.1"/>
    </source>
</evidence>
<protein>
    <submittedName>
        <fullName evidence="2">Uncharacterized protein</fullName>
    </submittedName>
</protein>
<dbReference type="KEGG" id="mgau:MGALJ_60800"/>
<name>A0A9W4B994_9MYCO</name>
<sequence>MADISAGEDTTGRRRNWRHRENRASSKLVAKRVSEEDHSALTRYAEAQGVKVAELLAPAVEDLIQRAHEFCDHDDAPAQAVKAS</sequence>
<dbReference type="AlphaFoldDB" id="A0A9W4B994"/>
<dbReference type="RefSeq" id="WP_163738810.1">
    <property type="nucleotide sequence ID" value="NZ_AP022602.1"/>
</dbReference>
<proteinExistence type="predicted"/>
<geneLocation type="plasmid" evidence="2 3">
    <name>pJCM6399</name>
</geneLocation>
<keyword evidence="3" id="KW-1185">Reference proteome</keyword>
<reference evidence="2 3" key="1">
    <citation type="journal article" date="2019" name="Emerg. Microbes Infect.">
        <title>Comprehensive subspecies identification of 175 nontuberculous mycobacteria species based on 7547 genomic profiles.</title>
        <authorList>
            <person name="Matsumoto Y."/>
            <person name="Kinjo T."/>
            <person name="Motooka D."/>
            <person name="Nabeya D."/>
            <person name="Jung N."/>
            <person name="Uechi K."/>
            <person name="Horii T."/>
            <person name="Iida T."/>
            <person name="Fujita J."/>
            <person name="Nakamura S."/>
        </authorList>
    </citation>
    <scope>NUCLEOTIDE SEQUENCE [LARGE SCALE GENOMIC DNA]</scope>
    <source>
        <strain evidence="2 3">JCM 6399</strain>
        <plasmid evidence="2">pJCM6399</plasmid>
    </source>
</reference>
<keyword evidence="2" id="KW-0614">Plasmid</keyword>
<feature type="region of interest" description="Disordered" evidence="1">
    <location>
        <begin position="1"/>
        <end position="31"/>
    </location>
</feature>